<accession>A0A9Q8TAH5</accession>
<proteinExistence type="predicted"/>
<dbReference type="Proteomes" id="UP000830671">
    <property type="component" value="Chromosome 9"/>
</dbReference>
<evidence type="ECO:0000313" key="2">
    <source>
        <dbReference type="Proteomes" id="UP000830671"/>
    </source>
</evidence>
<dbReference type="KEGG" id="clup:CLUP02_16625"/>
<dbReference type="RefSeq" id="XP_049152690.1">
    <property type="nucleotide sequence ID" value="XM_049295543.1"/>
</dbReference>
<evidence type="ECO:0000313" key="1">
    <source>
        <dbReference type="EMBL" id="UQC91091.1"/>
    </source>
</evidence>
<organism evidence="1 2">
    <name type="scientific">Colletotrichum lupini</name>
    <dbReference type="NCBI Taxonomy" id="145971"/>
    <lineage>
        <taxon>Eukaryota</taxon>
        <taxon>Fungi</taxon>
        <taxon>Dikarya</taxon>
        <taxon>Ascomycota</taxon>
        <taxon>Pezizomycotina</taxon>
        <taxon>Sordariomycetes</taxon>
        <taxon>Hypocreomycetidae</taxon>
        <taxon>Glomerellales</taxon>
        <taxon>Glomerellaceae</taxon>
        <taxon>Colletotrichum</taxon>
        <taxon>Colletotrichum acutatum species complex</taxon>
    </lineage>
</organism>
<protein>
    <submittedName>
        <fullName evidence="1">Uncharacterized protein</fullName>
    </submittedName>
</protein>
<sequence>MCSSKGTSEMELRASRRPHCFLAWTLTVDRQPLPGLTLRFLLITTTKATASNAEYRLLNITICTKNHRNGLAPIAIPFTLQHIRATRYFGPIIPVWHKLTDTFQNATSKSTQIGAMKIFGIIGHYQGVFGPRDLSPELYKSYQTLILGT</sequence>
<dbReference type="GeneID" id="73350553"/>
<dbReference type="AlphaFoldDB" id="A0A9Q8TAH5"/>
<name>A0A9Q8TAH5_9PEZI</name>
<dbReference type="EMBL" id="CP019481">
    <property type="protein sequence ID" value="UQC91091.1"/>
    <property type="molecule type" value="Genomic_DNA"/>
</dbReference>
<reference evidence="1" key="1">
    <citation type="journal article" date="2021" name="Mol. Plant Microbe Interact.">
        <title>Complete Genome Sequence of the Plant-Pathogenic Fungus Colletotrichum lupini.</title>
        <authorList>
            <person name="Baroncelli R."/>
            <person name="Pensec F."/>
            <person name="Da Lio D."/>
            <person name="Boufleur T."/>
            <person name="Vicente I."/>
            <person name="Sarrocco S."/>
            <person name="Picot A."/>
            <person name="Baraldi E."/>
            <person name="Sukno S."/>
            <person name="Thon M."/>
            <person name="Le Floch G."/>
        </authorList>
    </citation>
    <scope>NUCLEOTIDE SEQUENCE</scope>
    <source>
        <strain evidence="1">IMI 504893</strain>
    </source>
</reference>
<gene>
    <name evidence="1" type="ORF">CLUP02_16625</name>
</gene>
<keyword evidence="2" id="KW-1185">Reference proteome</keyword>